<dbReference type="RefSeq" id="WP_254089391.1">
    <property type="nucleotide sequence ID" value="NZ_JAHESC010000006.1"/>
</dbReference>
<protein>
    <submittedName>
        <fullName evidence="1">Uncharacterized protein</fullName>
    </submittedName>
</protein>
<gene>
    <name evidence="1" type="ORF">KK078_06270</name>
</gene>
<evidence type="ECO:0000313" key="1">
    <source>
        <dbReference type="EMBL" id="MBT1686153.1"/>
    </source>
</evidence>
<dbReference type="Proteomes" id="UP001319180">
    <property type="component" value="Unassembled WGS sequence"/>
</dbReference>
<evidence type="ECO:0000313" key="2">
    <source>
        <dbReference type="Proteomes" id="UP001319180"/>
    </source>
</evidence>
<accession>A0AAP2GHM4</accession>
<organism evidence="1 2">
    <name type="scientific">Dawidia soli</name>
    <dbReference type="NCBI Taxonomy" id="2782352"/>
    <lineage>
        <taxon>Bacteria</taxon>
        <taxon>Pseudomonadati</taxon>
        <taxon>Bacteroidota</taxon>
        <taxon>Cytophagia</taxon>
        <taxon>Cytophagales</taxon>
        <taxon>Chryseotaleaceae</taxon>
        <taxon>Dawidia</taxon>
    </lineage>
</organism>
<reference evidence="1 2" key="1">
    <citation type="submission" date="2021-05" db="EMBL/GenBank/DDBJ databases">
        <title>A Polyphasic approach of four new species of the genus Ohtaekwangia: Ohtaekwangia histidinii sp. nov., Ohtaekwangia cretensis sp. nov., Ohtaekwangia indiensis sp. nov., Ohtaekwangia reichenbachii sp. nov. from diverse environment.</title>
        <authorList>
            <person name="Octaviana S."/>
        </authorList>
    </citation>
    <scope>NUCLEOTIDE SEQUENCE [LARGE SCALE GENOMIC DNA]</scope>
    <source>
        <strain evidence="1 2">PWU37</strain>
    </source>
</reference>
<proteinExistence type="predicted"/>
<keyword evidence="2" id="KW-1185">Reference proteome</keyword>
<dbReference type="EMBL" id="JAHESC010000006">
    <property type="protein sequence ID" value="MBT1686153.1"/>
    <property type="molecule type" value="Genomic_DNA"/>
</dbReference>
<sequence length="109" mass="12688">MLPLFCTPFSYSSKKRENEPNKRINFIFNTPTARDTTYLKNRGHEIHDIQFYKNGDFFTVLIDEDLLLWDRSFNHLETFEGTGTIVPFSDDFLTAPGINGLTVYKSKTK</sequence>
<name>A0AAP2GHM4_9BACT</name>
<comment type="caution">
    <text evidence="1">The sequence shown here is derived from an EMBL/GenBank/DDBJ whole genome shotgun (WGS) entry which is preliminary data.</text>
</comment>
<dbReference type="AlphaFoldDB" id="A0AAP2GHM4"/>